<dbReference type="EMBL" id="VEPZ02000968">
    <property type="protein sequence ID" value="KAE8706625.1"/>
    <property type="molecule type" value="Genomic_DNA"/>
</dbReference>
<protein>
    <submittedName>
        <fullName evidence="2">Uncharacterized protein</fullName>
    </submittedName>
</protein>
<gene>
    <name evidence="2" type="ORF">F3Y22_tig00110391pilonHSYRG00096</name>
</gene>
<feature type="chain" id="PRO_5025503776" evidence="1">
    <location>
        <begin position="19"/>
        <end position="183"/>
    </location>
</feature>
<evidence type="ECO:0000313" key="3">
    <source>
        <dbReference type="Proteomes" id="UP000436088"/>
    </source>
</evidence>
<keyword evidence="1" id="KW-0732">Signal</keyword>
<feature type="signal peptide" evidence="1">
    <location>
        <begin position="1"/>
        <end position="18"/>
    </location>
</feature>
<keyword evidence="3" id="KW-1185">Reference proteome</keyword>
<sequence>MLNTKFCYLLLCVSCVVAVISLVVLSDELVGIENLDRWVTLLVRAHYSQLNDDRWPLDEIWIAKASTCLTLCAPPTCSFLKAELITKLSETNQVKNQTVLPCSSLIMAPTAAMLILPHVGETAPPPLEVKVSASKWMALGKSFLLRTKSGSKSKQPNMEVHHSSSSDSALESRLLEALEHTWW</sequence>
<organism evidence="2 3">
    <name type="scientific">Hibiscus syriacus</name>
    <name type="common">Rose of Sharon</name>
    <dbReference type="NCBI Taxonomy" id="106335"/>
    <lineage>
        <taxon>Eukaryota</taxon>
        <taxon>Viridiplantae</taxon>
        <taxon>Streptophyta</taxon>
        <taxon>Embryophyta</taxon>
        <taxon>Tracheophyta</taxon>
        <taxon>Spermatophyta</taxon>
        <taxon>Magnoliopsida</taxon>
        <taxon>eudicotyledons</taxon>
        <taxon>Gunneridae</taxon>
        <taxon>Pentapetalae</taxon>
        <taxon>rosids</taxon>
        <taxon>malvids</taxon>
        <taxon>Malvales</taxon>
        <taxon>Malvaceae</taxon>
        <taxon>Malvoideae</taxon>
        <taxon>Hibiscus</taxon>
    </lineage>
</organism>
<dbReference type="Proteomes" id="UP000436088">
    <property type="component" value="Unassembled WGS sequence"/>
</dbReference>
<dbReference type="AlphaFoldDB" id="A0A6A3AU34"/>
<name>A0A6A3AU34_HIBSY</name>
<evidence type="ECO:0000256" key="1">
    <source>
        <dbReference type="SAM" id="SignalP"/>
    </source>
</evidence>
<comment type="caution">
    <text evidence="2">The sequence shown here is derived from an EMBL/GenBank/DDBJ whole genome shotgun (WGS) entry which is preliminary data.</text>
</comment>
<accession>A0A6A3AU34</accession>
<reference evidence="2" key="1">
    <citation type="submission" date="2019-09" db="EMBL/GenBank/DDBJ databases">
        <title>Draft genome information of white flower Hibiscus syriacus.</title>
        <authorList>
            <person name="Kim Y.-M."/>
        </authorList>
    </citation>
    <scope>NUCLEOTIDE SEQUENCE [LARGE SCALE GENOMIC DNA]</scope>
    <source>
        <strain evidence="2">YM2019G1</strain>
    </source>
</reference>
<proteinExistence type="predicted"/>
<evidence type="ECO:0000313" key="2">
    <source>
        <dbReference type="EMBL" id="KAE8706625.1"/>
    </source>
</evidence>